<evidence type="ECO:0000313" key="3">
    <source>
        <dbReference type="RefSeq" id="XP_006820001.1"/>
    </source>
</evidence>
<organism evidence="2 3">
    <name type="scientific">Saccoglossus kowalevskii</name>
    <name type="common">Acorn worm</name>
    <dbReference type="NCBI Taxonomy" id="10224"/>
    <lineage>
        <taxon>Eukaryota</taxon>
        <taxon>Metazoa</taxon>
        <taxon>Hemichordata</taxon>
        <taxon>Enteropneusta</taxon>
        <taxon>Harrimaniidae</taxon>
        <taxon>Saccoglossus</taxon>
    </lineage>
</organism>
<protein>
    <submittedName>
        <fullName evidence="3">Uncharacterized protein LOC102801297</fullName>
    </submittedName>
</protein>
<evidence type="ECO:0000313" key="2">
    <source>
        <dbReference type="Proteomes" id="UP000694865"/>
    </source>
</evidence>
<gene>
    <name evidence="3" type="primary">LOC102801297</name>
</gene>
<proteinExistence type="predicted"/>
<keyword evidence="1" id="KW-0732">Signal</keyword>
<reference evidence="3" key="1">
    <citation type="submission" date="2025-08" db="UniProtKB">
        <authorList>
            <consortium name="RefSeq"/>
        </authorList>
    </citation>
    <scope>IDENTIFICATION</scope>
    <source>
        <tissue evidence="3">Testes</tissue>
    </source>
</reference>
<evidence type="ECO:0000256" key="1">
    <source>
        <dbReference type="SAM" id="SignalP"/>
    </source>
</evidence>
<name>A0ABM0MJ10_SACKO</name>
<dbReference type="Proteomes" id="UP000694865">
    <property type="component" value="Unplaced"/>
</dbReference>
<keyword evidence="2" id="KW-1185">Reference proteome</keyword>
<accession>A0ABM0MJ10</accession>
<sequence length="180" mass="19728">MLFRVVARLLILAFLCYVAHSQDAEFTATVNVGILMFDSATNTTTVTSIPQSFTVTENVDSGLLPVYLLAYNDTIVDNFQGIEITDDVIVYCDIVNEYSPGDTVVTFEDTILYKGNITGEVLYNVSTQGRAVEVQCTGEYVNTPGVVNNDLFNVTTSAGFPGSLPEPHLDHISPFIMRHC</sequence>
<dbReference type="GeneID" id="102801297"/>
<feature type="signal peptide" evidence="1">
    <location>
        <begin position="1"/>
        <end position="21"/>
    </location>
</feature>
<feature type="chain" id="PRO_5047433140" evidence="1">
    <location>
        <begin position="22"/>
        <end position="180"/>
    </location>
</feature>
<dbReference type="RefSeq" id="XP_006820001.1">
    <property type="nucleotide sequence ID" value="XM_006819938.1"/>
</dbReference>